<evidence type="ECO:0000313" key="7">
    <source>
        <dbReference type="Proteomes" id="UP000199109"/>
    </source>
</evidence>
<dbReference type="NCBIfam" id="TIGR02937">
    <property type="entry name" value="sigma70-ECF"/>
    <property type="match status" value="1"/>
</dbReference>
<dbReference type="InterPro" id="IPR000792">
    <property type="entry name" value="Tscrpt_reg_LuxR_C"/>
</dbReference>
<dbReference type="InterPro" id="IPR013324">
    <property type="entry name" value="RNA_pol_sigma_r3/r4-like"/>
</dbReference>
<keyword evidence="4" id="KW-0804">Transcription</keyword>
<evidence type="ECO:0000259" key="5">
    <source>
        <dbReference type="SMART" id="SM00421"/>
    </source>
</evidence>
<evidence type="ECO:0000313" key="6">
    <source>
        <dbReference type="EMBL" id="SDE74022.1"/>
    </source>
</evidence>
<dbReference type="InterPro" id="IPR013249">
    <property type="entry name" value="RNA_pol_sigma70_r4_t2"/>
</dbReference>
<dbReference type="GO" id="GO:0006352">
    <property type="term" value="P:DNA-templated transcription initiation"/>
    <property type="evidence" value="ECO:0007669"/>
    <property type="project" value="InterPro"/>
</dbReference>
<dbReference type="InterPro" id="IPR039425">
    <property type="entry name" value="RNA_pol_sigma-70-like"/>
</dbReference>
<name>A0A1G7FDN9_9FLAO</name>
<dbReference type="InterPro" id="IPR013325">
    <property type="entry name" value="RNA_pol_sigma_r2"/>
</dbReference>
<keyword evidence="2" id="KW-0805">Transcription regulation</keyword>
<dbReference type="EMBL" id="FNAO01000007">
    <property type="protein sequence ID" value="SDE74022.1"/>
    <property type="molecule type" value="Genomic_DNA"/>
</dbReference>
<dbReference type="SMART" id="SM00421">
    <property type="entry name" value="HTH_LUXR"/>
    <property type="match status" value="1"/>
</dbReference>
<comment type="similarity">
    <text evidence="1">Belongs to the sigma-70 factor family. ECF subfamily.</text>
</comment>
<evidence type="ECO:0000256" key="1">
    <source>
        <dbReference type="ARBA" id="ARBA00010641"/>
    </source>
</evidence>
<dbReference type="InterPro" id="IPR036388">
    <property type="entry name" value="WH-like_DNA-bd_sf"/>
</dbReference>
<dbReference type="InterPro" id="IPR007627">
    <property type="entry name" value="RNA_pol_sigma70_r2"/>
</dbReference>
<evidence type="ECO:0000256" key="4">
    <source>
        <dbReference type="ARBA" id="ARBA00023163"/>
    </source>
</evidence>
<organism evidence="6 7">
    <name type="scientific">Pricia antarctica</name>
    <dbReference type="NCBI Taxonomy" id="641691"/>
    <lineage>
        <taxon>Bacteria</taxon>
        <taxon>Pseudomonadati</taxon>
        <taxon>Bacteroidota</taxon>
        <taxon>Flavobacteriia</taxon>
        <taxon>Flavobacteriales</taxon>
        <taxon>Flavobacteriaceae</taxon>
        <taxon>Pricia</taxon>
    </lineage>
</organism>
<dbReference type="GO" id="GO:0003677">
    <property type="term" value="F:DNA binding"/>
    <property type="evidence" value="ECO:0007669"/>
    <property type="project" value="InterPro"/>
</dbReference>
<feature type="domain" description="HTH luxR-type" evidence="5">
    <location>
        <begin position="125"/>
        <end position="187"/>
    </location>
</feature>
<dbReference type="AlphaFoldDB" id="A0A1G7FDN9"/>
<dbReference type="Pfam" id="PF04542">
    <property type="entry name" value="Sigma70_r2"/>
    <property type="match status" value="1"/>
</dbReference>
<dbReference type="Pfam" id="PF08281">
    <property type="entry name" value="Sigma70_r4_2"/>
    <property type="match status" value="1"/>
</dbReference>
<dbReference type="PANTHER" id="PTHR43133">
    <property type="entry name" value="RNA POLYMERASE ECF-TYPE SIGMA FACTO"/>
    <property type="match status" value="1"/>
</dbReference>
<dbReference type="STRING" id="641691.SAMN05421636_10775"/>
<dbReference type="Gene3D" id="1.10.10.10">
    <property type="entry name" value="Winged helix-like DNA-binding domain superfamily/Winged helix DNA-binding domain"/>
    <property type="match status" value="1"/>
</dbReference>
<protein>
    <submittedName>
        <fullName evidence="6">RNA polymerase sigma-70 factor, ECF subfamily</fullName>
    </submittedName>
</protein>
<evidence type="ECO:0000256" key="2">
    <source>
        <dbReference type="ARBA" id="ARBA00023015"/>
    </source>
</evidence>
<proteinExistence type="inferred from homology"/>
<sequence length="204" mass="24041">MDNEDIELIERLTNGEEKAFIHLIDLYNRRLFGYALTLTNDHTLAEDILQNVFLNTWEKRKTLRITTSLQNYLFKSVFNQFINQYKKNRSTMVLEQKYFEALDKAVQKHDDISWEKVMTRITLEIENLPPRCKEVLLLSRKEGLTNIEISEYLKVSIKTVEAHLTKAFGVLRKKLGSEYQTFLLVFFGRKGFSCRSANESQFLD</sequence>
<keyword evidence="7" id="KW-1185">Reference proteome</keyword>
<dbReference type="PANTHER" id="PTHR43133:SF46">
    <property type="entry name" value="RNA POLYMERASE SIGMA-70 FACTOR ECF SUBFAMILY"/>
    <property type="match status" value="1"/>
</dbReference>
<dbReference type="OrthoDB" id="1100095at2"/>
<dbReference type="SUPFAM" id="SSF88659">
    <property type="entry name" value="Sigma3 and sigma4 domains of RNA polymerase sigma factors"/>
    <property type="match status" value="1"/>
</dbReference>
<reference evidence="6 7" key="1">
    <citation type="submission" date="2016-10" db="EMBL/GenBank/DDBJ databases">
        <authorList>
            <person name="de Groot N.N."/>
        </authorList>
    </citation>
    <scope>NUCLEOTIDE SEQUENCE [LARGE SCALE GENOMIC DNA]</scope>
    <source>
        <strain evidence="6 7">DSM 23421</strain>
    </source>
</reference>
<dbReference type="Proteomes" id="UP000199109">
    <property type="component" value="Unassembled WGS sequence"/>
</dbReference>
<dbReference type="RefSeq" id="WP_091870134.1">
    <property type="nucleotide sequence ID" value="NZ_FNAO01000007.1"/>
</dbReference>
<dbReference type="Gene3D" id="1.10.1740.10">
    <property type="match status" value="1"/>
</dbReference>
<dbReference type="SUPFAM" id="SSF88946">
    <property type="entry name" value="Sigma2 domain of RNA polymerase sigma factors"/>
    <property type="match status" value="1"/>
</dbReference>
<keyword evidence="3" id="KW-0731">Sigma factor</keyword>
<evidence type="ECO:0000256" key="3">
    <source>
        <dbReference type="ARBA" id="ARBA00023082"/>
    </source>
</evidence>
<dbReference type="GO" id="GO:0016987">
    <property type="term" value="F:sigma factor activity"/>
    <property type="evidence" value="ECO:0007669"/>
    <property type="project" value="UniProtKB-KW"/>
</dbReference>
<gene>
    <name evidence="6" type="ORF">SAMN05421636_10775</name>
</gene>
<accession>A0A1G7FDN9</accession>
<dbReference type="InterPro" id="IPR014284">
    <property type="entry name" value="RNA_pol_sigma-70_dom"/>
</dbReference>